<keyword evidence="3" id="KW-0698">rRNA processing</keyword>
<evidence type="ECO:0000256" key="7">
    <source>
        <dbReference type="ARBA" id="ARBA00043878"/>
    </source>
</evidence>
<sequence length="381" mass="42657">MGLAGAKNKRRLGNDPNNNRWMRNTESFGQKMLRSQGWEPGQYLGAKDAAHAENYGAASASHIQVTLKDDTLGLGAKRNNGDECTGLFDFQHLLGRLNGKSEEALESELKKREDLKMNSYLERRLGTIRFVRGGWLVGDVLKEEPQEGADKDEVNGAQESSEEFTEESAETEASEPSDPPSKKRKADEDTEKDDEKACKKEKKSKKRKTEFDVETDSAGSKEKKKDKKSKKRKVDSSESDTEPTKSEKPSKREKQKSESPEKEVDTSAEDAKKAKKEKKKERKEKKEKKEKKDKKDKKKKDKPVSESGSEAGASNSKEKKRKKEESVTPAVESDASTPTGSGYSTPVTTNTRYLARSRFIAQKKMAFADSAALNQIFMIKS</sequence>
<feature type="compositionally biased region" description="Polar residues" evidence="8">
    <location>
        <begin position="334"/>
        <end position="350"/>
    </location>
</feature>
<dbReference type="InterPro" id="IPR000467">
    <property type="entry name" value="G_patch_dom"/>
</dbReference>
<dbReference type="EMBL" id="JAFFHA010000001">
    <property type="protein sequence ID" value="KAK4659255.1"/>
    <property type="molecule type" value="Genomic_DNA"/>
</dbReference>
<dbReference type="PANTHER" id="PTHR23149">
    <property type="entry name" value="G PATCH DOMAIN CONTAINING PROTEIN"/>
    <property type="match status" value="1"/>
</dbReference>
<accession>A0ABR0GU10</accession>
<comment type="similarity">
    <text evidence="5">Belongs to the PINX1 family.</text>
</comment>
<dbReference type="InterPro" id="IPR050656">
    <property type="entry name" value="PINX1"/>
</dbReference>
<comment type="subcellular location">
    <subcellularLocation>
        <location evidence="1">Nucleus</location>
        <location evidence="1">Nucleolus</location>
    </subcellularLocation>
</comment>
<keyword evidence="10" id="KW-0012">Acyltransferase</keyword>
<comment type="function">
    <text evidence="7">Involved in rRNA-processing at A0, A1 and A2 sites and negatively regulates telomerase.</text>
</comment>
<gene>
    <name evidence="10" type="primary">PXR1</name>
    <name evidence="10" type="ORF">QC762_108570</name>
</gene>
<dbReference type="Pfam" id="PF01585">
    <property type="entry name" value="G-patch"/>
    <property type="match status" value="1"/>
</dbReference>
<dbReference type="GeneID" id="87905181"/>
<feature type="compositionally biased region" description="Basic and acidic residues" evidence="8">
    <location>
        <begin position="143"/>
        <end position="154"/>
    </location>
</feature>
<proteinExistence type="inferred from homology"/>
<feature type="compositionally biased region" description="Basic residues" evidence="8">
    <location>
        <begin position="273"/>
        <end position="301"/>
    </location>
</feature>
<feature type="compositionally biased region" description="Basic and acidic residues" evidence="8">
    <location>
        <begin position="242"/>
        <end position="272"/>
    </location>
</feature>
<dbReference type="RefSeq" id="XP_062748226.1">
    <property type="nucleotide sequence ID" value="XM_062885274.1"/>
</dbReference>
<evidence type="ECO:0000256" key="3">
    <source>
        <dbReference type="ARBA" id="ARBA00022552"/>
    </source>
</evidence>
<evidence type="ECO:0000256" key="5">
    <source>
        <dbReference type="ARBA" id="ARBA00038007"/>
    </source>
</evidence>
<evidence type="ECO:0000256" key="2">
    <source>
        <dbReference type="ARBA" id="ARBA00022517"/>
    </source>
</evidence>
<comment type="caution">
    <text evidence="10">The sequence shown here is derived from an EMBL/GenBank/DDBJ whole genome shotgun (WGS) entry which is preliminary data.</text>
</comment>
<evidence type="ECO:0000256" key="4">
    <source>
        <dbReference type="ARBA" id="ARBA00023242"/>
    </source>
</evidence>
<feature type="compositionally biased region" description="Acidic residues" evidence="8">
    <location>
        <begin position="160"/>
        <end position="175"/>
    </location>
</feature>
<feature type="region of interest" description="Disordered" evidence="8">
    <location>
        <begin position="143"/>
        <end position="350"/>
    </location>
</feature>
<feature type="compositionally biased region" description="Low complexity" evidence="8">
    <location>
        <begin position="305"/>
        <end position="314"/>
    </location>
</feature>
<evidence type="ECO:0000313" key="11">
    <source>
        <dbReference type="Proteomes" id="UP001323405"/>
    </source>
</evidence>
<organism evidence="10 11">
    <name type="scientific">Podospora pseudocomata</name>
    <dbReference type="NCBI Taxonomy" id="2093779"/>
    <lineage>
        <taxon>Eukaryota</taxon>
        <taxon>Fungi</taxon>
        <taxon>Dikarya</taxon>
        <taxon>Ascomycota</taxon>
        <taxon>Pezizomycotina</taxon>
        <taxon>Sordariomycetes</taxon>
        <taxon>Sordariomycetidae</taxon>
        <taxon>Sordariales</taxon>
        <taxon>Podosporaceae</taxon>
        <taxon>Podospora</taxon>
    </lineage>
</organism>
<name>A0ABR0GU10_9PEZI</name>
<dbReference type="SMART" id="SM00443">
    <property type="entry name" value="G_patch"/>
    <property type="match status" value="1"/>
</dbReference>
<evidence type="ECO:0000256" key="8">
    <source>
        <dbReference type="SAM" id="MobiDB-lite"/>
    </source>
</evidence>
<keyword evidence="2" id="KW-0690">Ribosome biogenesis</keyword>
<evidence type="ECO:0000313" key="10">
    <source>
        <dbReference type="EMBL" id="KAK4659255.1"/>
    </source>
</evidence>
<keyword evidence="10" id="KW-0808">Transferase</keyword>
<keyword evidence="4" id="KW-0539">Nucleus</keyword>
<protein>
    <recommendedName>
        <fullName evidence="6">PinX1-related protein 1</fullName>
    </recommendedName>
</protein>
<evidence type="ECO:0000256" key="6">
    <source>
        <dbReference type="ARBA" id="ARBA00041961"/>
    </source>
</evidence>
<feature type="domain" description="G-patch" evidence="9">
    <location>
        <begin position="25"/>
        <end position="79"/>
    </location>
</feature>
<dbReference type="PROSITE" id="PS50174">
    <property type="entry name" value="G_PATCH"/>
    <property type="match status" value="1"/>
</dbReference>
<reference evidence="10 11" key="1">
    <citation type="journal article" date="2023" name="bioRxiv">
        <title>High-quality genome assemblies of four members of thePodospora anserinaspecies complex.</title>
        <authorList>
            <person name="Ament-Velasquez S.L."/>
            <person name="Vogan A.A."/>
            <person name="Wallerman O."/>
            <person name="Hartmann F."/>
            <person name="Gautier V."/>
            <person name="Silar P."/>
            <person name="Giraud T."/>
            <person name="Johannesson H."/>
        </authorList>
    </citation>
    <scope>NUCLEOTIDE SEQUENCE [LARGE SCALE GENOMIC DNA]</scope>
    <source>
        <strain evidence="10 11">CBS 415.72m</strain>
    </source>
</reference>
<feature type="compositionally biased region" description="Basic residues" evidence="8">
    <location>
        <begin position="222"/>
        <end position="233"/>
    </location>
</feature>
<keyword evidence="11" id="KW-1185">Reference proteome</keyword>
<feature type="region of interest" description="Disordered" evidence="8">
    <location>
        <begin position="1"/>
        <end position="22"/>
    </location>
</feature>
<feature type="compositionally biased region" description="Basic residues" evidence="8">
    <location>
        <begin position="199"/>
        <end position="208"/>
    </location>
</feature>
<dbReference type="PANTHER" id="PTHR23149:SF31">
    <property type="entry name" value="PROTEIN PXR1"/>
    <property type="match status" value="1"/>
</dbReference>
<evidence type="ECO:0000259" key="9">
    <source>
        <dbReference type="PROSITE" id="PS50174"/>
    </source>
</evidence>
<dbReference type="Proteomes" id="UP001323405">
    <property type="component" value="Unassembled WGS sequence"/>
</dbReference>
<evidence type="ECO:0000256" key="1">
    <source>
        <dbReference type="ARBA" id="ARBA00004604"/>
    </source>
</evidence>
<dbReference type="GO" id="GO:0003846">
    <property type="term" value="F:2-acylglycerol O-acyltransferase activity"/>
    <property type="evidence" value="ECO:0007669"/>
    <property type="project" value="UniProtKB-EC"/>
</dbReference>